<comment type="caution">
    <text evidence="1">The sequence shown here is derived from an EMBL/GenBank/DDBJ whole genome shotgun (WGS) entry which is preliminary data.</text>
</comment>
<evidence type="ECO:0000313" key="1">
    <source>
        <dbReference type="EMBL" id="TRL38037.1"/>
    </source>
</evidence>
<name>A0A549T832_9HYPH</name>
<sequence>MGVRLAPVPEDEEADEPVAACNWDSLLAFLDCATQWRVGVGFGAMVWVGLDYTACDVVLRRRGYPDPDRVFADLRVMEDAALAILNSGDD</sequence>
<evidence type="ECO:0008006" key="3">
    <source>
        <dbReference type="Google" id="ProtNLM"/>
    </source>
</evidence>
<evidence type="ECO:0000313" key="2">
    <source>
        <dbReference type="Proteomes" id="UP000316801"/>
    </source>
</evidence>
<dbReference type="RefSeq" id="WP_143125749.1">
    <property type="nucleotide sequence ID" value="NZ_VJMG01000036.1"/>
</dbReference>
<dbReference type="InterPro" id="IPR014915">
    <property type="entry name" value="Phage_TLS_TfmB"/>
</dbReference>
<dbReference type="Proteomes" id="UP000316801">
    <property type="component" value="Unassembled WGS sequence"/>
</dbReference>
<protein>
    <recommendedName>
        <fullName evidence="3">DUF1799 domain-containing protein</fullName>
    </recommendedName>
</protein>
<dbReference type="AlphaFoldDB" id="A0A549T832"/>
<accession>A0A549T832</accession>
<keyword evidence="2" id="KW-1185">Reference proteome</keyword>
<dbReference type="EMBL" id="VJMG01000036">
    <property type="protein sequence ID" value="TRL38037.1"/>
    <property type="molecule type" value="Genomic_DNA"/>
</dbReference>
<dbReference type="Pfam" id="PF08809">
    <property type="entry name" value="DUF1799"/>
    <property type="match status" value="1"/>
</dbReference>
<organism evidence="1 2">
    <name type="scientific">Rhizobium straminoryzae</name>
    <dbReference type="NCBI Taxonomy" id="1387186"/>
    <lineage>
        <taxon>Bacteria</taxon>
        <taxon>Pseudomonadati</taxon>
        <taxon>Pseudomonadota</taxon>
        <taxon>Alphaproteobacteria</taxon>
        <taxon>Hyphomicrobiales</taxon>
        <taxon>Rhizobiaceae</taxon>
        <taxon>Rhizobium/Agrobacterium group</taxon>
        <taxon>Rhizobium</taxon>
    </lineage>
</organism>
<reference evidence="1 2" key="1">
    <citation type="submission" date="2019-07" db="EMBL/GenBank/DDBJ databases">
        <title>Ln-dependent methylotrophs.</title>
        <authorList>
            <person name="Tani A."/>
        </authorList>
    </citation>
    <scope>NUCLEOTIDE SEQUENCE [LARGE SCALE GENOMIC DNA]</scope>
    <source>
        <strain evidence="1 2">SM12</strain>
    </source>
</reference>
<proteinExistence type="predicted"/>
<gene>
    <name evidence="1" type="ORF">FNA46_13590</name>
</gene>